<comment type="similarity">
    <text evidence="2">Belongs to the bacterial solute-binding protein 5 family.</text>
</comment>
<evidence type="ECO:0000313" key="9">
    <source>
        <dbReference type="Proteomes" id="UP001208017"/>
    </source>
</evidence>
<dbReference type="Pfam" id="PF00496">
    <property type="entry name" value="SBP_bac_5"/>
    <property type="match status" value="1"/>
</dbReference>
<evidence type="ECO:0000256" key="3">
    <source>
        <dbReference type="ARBA" id="ARBA00022448"/>
    </source>
</evidence>
<comment type="subcellular location">
    <subcellularLocation>
        <location evidence="1">Cell membrane</location>
        <topology evidence="1">Lipid-anchor</topology>
    </subcellularLocation>
</comment>
<sequence>MKSMAGKSVLTLTALSLLAVPGVASAHENHIHIQIDGVEQSFESAPYLKNNRTLVPFRAILEKLGAAVQWDAATSTVTATKDGTVIKLPIGSQTGTIDGQAIPLDTAAEISGNRTMVPLRFVGEALGADVQWNAAASTVVITTGIYPPGLRHPLNLALTHEPESLDPAQATAYQTHDVINQIGEGLTRLDDNGRVVPGVASALDVSTDGMTYTYRLRDDAKWSDGSTVTAADFEYAWKRMVDPGTRSQYAFHLTDTVKGALDFNAGKGDADDVAVRAIDDRTLRIELTRPVPYFSELVTLPIFFPQKQSFVEAKGAAYGNGPANLLSNGPFKLTAWDLHNSLTVEKNLTYWDQKQVKLPKATFHIAGDQNALEAMYKAGHLDRFMVSSDQYDTYKDSKDLQVGHDLIVSYVNYNQKVPALQNALIRKALTYAVDAKTYAGHVYNNGSEAATGFVPTGVSNGKGGDYRKDAGDLIDRDTRLTQAKGMLAEGMKQLGLTEFPTLKLLVDDTATGRLGGEVLAHHWERGLGIQVELEPVSYKVRLQRTDTGDYDMAFALWGADYNDPMTFLDMWTTGAPFNHVGYSNAAYDVLIREAKAMPDAEKRMEMLRHAEEQLMADMPIGPVAFHNKSFVVKPYVKNLQTNSFFPSLDLKHTFVSGK</sequence>
<dbReference type="SUPFAM" id="SSF53850">
    <property type="entry name" value="Periplasmic binding protein-like II"/>
    <property type="match status" value="1"/>
</dbReference>
<dbReference type="InterPro" id="IPR039424">
    <property type="entry name" value="SBP_5"/>
</dbReference>
<keyword evidence="4 5" id="KW-0732">Signal</keyword>
<evidence type="ECO:0000259" key="6">
    <source>
        <dbReference type="Pfam" id="PF00496"/>
    </source>
</evidence>
<evidence type="ECO:0000256" key="5">
    <source>
        <dbReference type="SAM" id="SignalP"/>
    </source>
</evidence>
<feature type="domain" description="Copper amine oxidase-like N-terminal" evidence="7">
    <location>
        <begin position="35"/>
        <end position="141"/>
    </location>
</feature>
<dbReference type="CDD" id="cd08504">
    <property type="entry name" value="PBP2_OppA"/>
    <property type="match status" value="1"/>
</dbReference>
<comment type="caution">
    <text evidence="8">The sequence shown here is derived from an EMBL/GenBank/DDBJ whole genome shotgun (WGS) entry which is preliminary data.</text>
</comment>
<keyword evidence="3" id="KW-0813">Transport</keyword>
<name>A0ABT3X241_9BACL</name>
<dbReference type="PANTHER" id="PTHR30290">
    <property type="entry name" value="PERIPLASMIC BINDING COMPONENT OF ABC TRANSPORTER"/>
    <property type="match status" value="1"/>
</dbReference>
<reference evidence="8 9" key="1">
    <citation type="submission" date="2022-11" db="EMBL/GenBank/DDBJ databases">
        <title>Study of microbial diversity in lake waters.</title>
        <authorList>
            <person name="Zhang J."/>
        </authorList>
    </citation>
    <scope>NUCLEOTIDE SEQUENCE [LARGE SCALE GENOMIC DNA]</scope>
    <source>
        <strain evidence="8 9">DT12</strain>
    </source>
</reference>
<feature type="domain" description="Solute-binding protein family 5" evidence="6">
    <location>
        <begin position="195"/>
        <end position="576"/>
    </location>
</feature>
<dbReference type="EMBL" id="JAPMLT010000008">
    <property type="protein sequence ID" value="MCX7570991.1"/>
    <property type="molecule type" value="Genomic_DNA"/>
</dbReference>
<dbReference type="Gene3D" id="3.40.190.10">
    <property type="entry name" value="Periplasmic binding protein-like II"/>
    <property type="match status" value="1"/>
</dbReference>
<dbReference type="PANTHER" id="PTHR30290:SF10">
    <property type="entry name" value="PERIPLASMIC OLIGOPEPTIDE-BINDING PROTEIN-RELATED"/>
    <property type="match status" value="1"/>
</dbReference>
<dbReference type="RefSeq" id="WP_267152241.1">
    <property type="nucleotide sequence ID" value="NZ_JAPMLT010000008.1"/>
</dbReference>
<accession>A0ABT3X241</accession>
<dbReference type="InterPro" id="IPR012854">
    <property type="entry name" value="Cu_amine_oxidase-like_N"/>
</dbReference>
<organism evidence="8 9">
    <name type="scientific">Tumebacillus lacus</name>
    <dbReference type="NCBI Taxonomy" id="2995335"/>
    <lineage>
        <taxon>Bacteria</taxon>
        <taxon>Bacillati</taxon>
        <taxon>Bacillota</taxon>
        <taxon>Bacilli</taxon>
        <taxon>Bacillales</taxon>
        <taxon>Alicyclobacillaceae</taxon>
        <taxon>Tumebacillus</taxon>
    </lineage>
</organism>
<keyword evidence="9" id="KW-1185">Reference proteome</keyword>
<dbReference type="InterPro" id="IPR000914">
    <property type="entry name" value="SBP_5_dom"/>
</dbReference>
<dbReference type="InterPro" id="IPR023765">
    <property type="entry name" value="SBP_5_CS"/>
</dbReference>
<dbReference type="Gene3D" id="3.30.457.10">
    <property type="entry name" value="Copper amine oxidase-like, N-terminal domain"/>
    <property type="match status" value="1"/>
</dbReference>
<proteinExistence type="inferred from homology"/>
<evidence type="ECO:0000259" key="7">
    <source>
        <dbReference type="Pfam" id="PF07833"/>
    </source>
</evidence>
<dbReference type="Proteomes" id="UP001208017">
    <property type="component" value="Unassembled WGS sequence"/>
</dbReference>
<evidence type="ECO:0000256" key="2">
    <source>
        <dbReference type="ARBA" id="ARBA00005695"/>
    </source>
</evidence>
<evidence type="ECO:0000256" key="4">
    <source>
        <dbReference type="ARBA" id="ARBA00022729"/>
    </source>
</evidence>
<dbReference type="InterPro" id="IPR036582">
    <property type="entry name" value="Mao_N_sf"/>
</dbReference>
<dbReference type="PROSITE" id="PS01040">
    <property type="entry name" value="SBP_BACTERIAL_5"/>
    <property type="match status" value="1"/>
</dbReference>
<protein>
    <submittedName>
        <fullName evidence="8">ABC transporter substrate-binding protein</fullName>
    </submittedName>
</protein>
<feature type="signal peptide" evidence="5">
    <location>
        <begin position="1"/>
        <end position="26"/>
    </location>
</feature>
<gene>
    <name evidence="8" type="ORF">OS242_13660</name>
</gene>
<dbReference type="Gene3D" id="3.10.105.10">
    <property type="entry name" value="Dipeptide-binding Protein, Domain 3"/>
    <property type="match status" value="1"/>
</dbReference>
<evidence type="ECO:0000313" key="8">
    <source>
        <dbReference type="EMBL" id="MCX7570991.1"/>
    </source>
</evidence>
<dbReference type="SUPFAM" id="SSF55383">
    <property type="entry name" value="Copper amine oxidase, domain N"/>
    <property type="match status" value="1"/>
</dbReference>
<dbReference type="Pfam" id="PF07833">
    <property type="entry name" value="Cu_amine_oxidN1"/>
    <property type="match status" value="1"/>
</dbReference>
<evidence type="ECO:0000256" key="1">
    <source>
        <dbReference type="ARBA" id="ARBA00004193"/>
    </source>
</evidence>
<dbReference type="Gene3D" id="3.90.76.10">
    <property type="entry name" value="Dipeptide-binding Protein, Domain 1"/>
    <property type="match status" value="1"/>
</dbReference>
<feature type="chain" id="PRO_5047333552" evidence="5">
    <location>
        <begin position="27"/>
        <end position="658"/>
    </location>
</feature>